<evidence type="ECO:0000256" key="8">
    <source>
        <dbReference type="ARBA" id="ARBA00023172"/>
    </source>
</evidence>
<evidence type="ECO:0000313" key="14">
    <source>
        <dbReference type="Ensembl" id="ENSSSCP00070039404.1"/>
    </source>
</evidence>
<evidence type="ECO:0000256" key="12">
    <source>
        <dbReference type="PIRSR" id="PIRSR604808-3"/>
    </source>
</evidence>
<evidence type="ECO:0000313" key="15">
    <source>
        <dbReference type="Proteomes" id="UP000314985"/>
    </source>
</evidence>
<organism evidence="14 15">
    <name type="scientific">Sus scrofa</name>
    <name type="common">Pig</name>
    <dbReference type="NCBI Taxonomy" id="9823"/>
    <lineage>
        <taxon>Eukaryota</taxon>
        <taxon>Metazoa</taxon>
        <taxon>Chordata</taxon>
        <taxon>Craniata</taxon>
        <taxon>Vertebrata</taxon>
        <taxon>Euteleostomi</taxon>
        <taxon>Mammalia</taxon>
        <taxon>Eutheria</taxon>
        <taxon>Laurasiatheria</taxon>
        <taxon>Artiodactyla</taxon>
        <taxon>Suina</taxon>
        <taxon>Suidae</taxon>
        <taxon>Sus</taxon>
    </lineage>
</organism>
<evidence type="ECO:0000256" key="7">
    <source>
        <dbReference type="ARBA" id="ARBA00022842"/>
    </source>
</evidence>
<feature type="site" description="Transition state stabilizer" evidence="12">
    <location>
        <position position="146"/>
    </location>
</feature>
<accession>A0A4X1VDF9</accession>
<evidence type="ECO:0000256" key="2">
    <source>
        <dbReference type="ARBA" id="ARBA00007092"/>
    </source>
</evidence>
<feature type="binding site" evidence="11">
    <location>
        <position position="42"/>
    </location>
    <ligand>
        <name>Mg(2+)</name>
        <dbReference type="ChEBI" id="CHEBI:18420"/>
        <label>1</label>
    </ligand>
</feature>
<dbReference type="SUPFAM" id="SSF56219">
    <property type="entry name" value="DNase I-like"/>
    <property type="match status" value="1"/>
</dbReference>
<evidence type="ECO:0000256" key="1">
    <source>
        <dbReference type="ARBA" id="ARBA00000493"/>
    </source>
</evidence>
<dbReference type="GO" id="GO:0006281">
    <property type="term" value="P:DNA repair"/>
    <property type="evidence" value="ECO:0007669"/>
    <property type="project" value="UniProtKB-KW"/>
</dbReference>
<dbReference type="GO" id="GO:0006310">
    <property type="term" value="P:DNA recombination"/>
    <property type="evidence" value="ECO:0007669"/>
    <property type="project" value="UniProtKB-KW"/>
</dbReference>
<evidence type="ECO:0000256" key="4">
    <source>
        <dbReference type="ARBA" id="ARBA00022723"/>
    </source>
</evidence>
<dbReference type="CDD" id="cd09076">
    <property type="entry name" value="L1-EN"/>
    <property type="match status" value="1"/>
</dbReference>
<feature type="active site" evidence="10">
    <location>
        <position position="114"/>
    </location>
</feature>
<dbReference type="Proteomes" id="UP000314985">
    <property type="component" value="Chromosome 11"/>
</dbReference>
<feature type="binding site" evidence="11">
    <location>
        <position position="228"/>
    </location>
    <ligand>
        <name>Mg(2+)</name>
        <dbReference type="ChEBI" id="CHEBI:18420"/>
        <label>1</label>
    </ligand>
</feature>
<reference evidence="14 15" key="1">
    <citation type="submission" date="2017-08" db="EMBL/GenBank/DDBJ databases">
        <title>USMARCv1.0.</title>
        <authorList>
            <person name="Hannum G.I."/>
            <person name="Koren S."/>
            <person name="Schroeder S.G."/>
            <person name="Chin S.C."/>
            <person name="Nonneman D.J."/>
            <person name="Becker S.A."/>
            <person name="Rosen B.D."/>
            <person name="Bickhart D.M."/>
            <person name="Putnam N.H."/>
            <person name="Green R.E."/>
            <person name="Tuggle C.K."/>
            <person name="Liu H."/>
            <person name="Rohrer G.A."/>
            <person name="Warr A."/>
            <person name="Hall R."/>
            <person name="Kim K."/>
            <person name="Hume D.A."/>
            <person name="Talbot R."/>
            <person name="Chow W."/>
            <person name="Howe K."/>
            <person name="Schwartz A.S."/>
            <person name="Watson M."/>
            <person name="Archibald A.L."/>
            <person name="Phillippy A.M."/>
            <person name="Smith T.P.L."/>
        </authorList>
    </citation>
    <scope>NUCLEOTIDE SEQUENCE [LARGE SCALE GENOMIC DNA]</scope>
</reference>
<dbReference type="Gene3D" id="3.60.10.10">
    <property type="entry name" value="Endonuclease/exonuclease/phosphatase"/>
    <property type="match status" value="1"/>
</dbReference>
<evidence type="ECO:0000256" key="6">
    <source>
        <dbReference type="ARBA" id="ARBA00022801"/>
    </source>
</evidence>
<feature type="site" description="Interaction with DNA substrate" evidence="12">
    <location>
        <position position="229"/>
    </location>
</feature>
<dbReference type="EC" id="3.1.11.2" evidence="3"/>
<feature type="active site" description="Proton acceptor" evidence="10">
    <location>
        <position position="229"/>
    </location>
</feature>
<feature type="binding site" evidence="11">
    <location>
        <position position="144"/>
    </location>
    <ligand>
        <name>Mg(2+)</name>
        <dbReference type="ChEBI" id="CHEBI:18420"/>
        <label>1</label>
    </ligand>
</feature>
<feature type="binding site" evidence="11">
    <location>
        <position position="13"/>
    </location>
    <ligand>
        <name>Mg(2+)</name>
        <dbReference type="ChEBI" id="CHEBI:18420"/>
        <label>1</label>
    </ligand>
</feature>
<evidence type="ECO:0000256" key="10">
    <source>
        <dbReference type="PIRSR" id="PIRSR604808-1"/>
    </source>
</evidence>
<proteinExistence type="inferred from homology"/>
<comment type="similarity">
    <text evidence="2">Belongs to the DNA repair enzymes AP/ExoA family.</text>
</comment>
<dbReference type="InterPro" id="IPR004808">
    <property type="entry name" value="AP_endonuc_1"/>
</dbReference>
<dbReference type="Ensembl" id="ENSSSCT00070046714.1">
    <property type="protein sequence ID" value="ENSSSCP00070039404.1"/>
    <property type="gene ID" value="ENSSSCG00070023443.1"/>
</dbReference>
<dbReference type="GO" id="GO:0046872">
    <property type="term" value="F:metal ion binding"/>
    <property type="evidence" value="ECO:0007669"/>
    <property type="project" value="UniProtKB-KW"/>
</dbReference>
<keyword evidence="5" id="KW-0227">DNA damage</keyword>
<feature type="binding site" evidence="11">
    <location>
        <position position="146"/>
    </location>
    <ligand>
        <name>Mg(2+)</name>
        <dbReference type="ChEBI" id="CHEBI:18420"/>
        <label>1</label>
    </ligand>
</feature>
<evidence type="ECO:0000256" key="5">
    <source>
        <dbReference type="ARBA" id="ARBA00022763"/>
    </source>
</evidence>
<reference evidence="14" key="2">
    <citation type="submission" date="2025-08" db="UniProtKB">
        <authorList>
            <consortium name="Ensembl"/>
        </authorList>
    </citation>
    <scope>IDENTIFICATION</scope>
</reference>
<sequence length="269" mass="31029">MAINNHLSIITLNVNGLNAPIKSHRVAEWIKRQKPSICCLQETHLRTKDTYRLKVKGWGKIFHANRHDRKAGVATLISDKIDFKTKDIKKDKEGHYLMIKGSIQGEDVTIINIYAPNIGAPRYIQQILTDIKGDIDENTIIVGDLNTPLTSVNRSSRQKTNKATEILKETIEMLDLIDIFRTLHPKKSEYTFFSNAHGTFSRIDHVLGHKANLYKFRRVEIISSIFSDHNAMKLEINHGKSKEKKPTPWRLNNMLLKNQWVNEEIKKEI</sequence>
<keyword evidence="6" id="KW-0378">Hydrolase</keyword>
<comment type="catalytic activity">
    <reaction evidence="1">
        <text>Exonucleolytic cleavage in the 3'- to 5'-direction to yield nucleoside 5'-phosphates.</text>
        <dbReference type="EC" id="3.1.11.2"/>
    </reaction>
</comment>
<evidence type="ECO:0000259" key="13">
    <source>
        <dbReference type="Pfam" id="PF03372"/>
    </source>
</evidence>
<feature type="domain" description="Endonuclease/exonuclease/phosphatase" evidence="13">
    <location>
        <begin position="10"/>
        <end position="229"/>
    </location>
</feature>
<keyword evidence="9" id="KW-0234">DNA repair</keyword>
<dbReference type="InterPro" id="IPR005135">
    <property type="entry name" value="Endo/exonuclease/phosphatase"/>
</dbReference>
<feature type="binding site" evidence="11">
    <location>
        <position position="229"/>
    </location>
    <ligand>
        <name>Mg(2+)</name>
        <dbReference type="ChEBI" id="CHEBI:18420"/>
        <label>1</label>
    </ligand>
</feature>
<feature type="site" description="Important for catalytic activity" evidence="12">
    <location>
        <position position="204"/>
    </location>
</feature>
<evidence type="ECO:0000256" key="11">
    <source>
        <dbReference type="PIRSR" id="PIRSR604808-2"/>
    </source>
</evidence>
<dbReference type="GO" id="GO:0008311">
    <property type="term" value="F:double-stranded DNA 3'-5' DNA exonuclease activity"/>
    <property type="evidence" value="ECO:0007669"/>
    <property type="project" value="UniProtKB-EC"/>
</dbReference>
<dbReference type="PANTHER" id="PTHR22748">
    <property type="entry name" value="AP ENDONUCLEASE"/>
    <property type="match status" value="1"/>
</dbReference>
<dbReference type="AlphaFoldDB" id="A0A4X1VDF9"/>
<protein>
    <recommendedName>
        <fullName evidence="3">exodeoxyribonuclease III</fullName>
        <ecNumber evidence="3">3.1.11.2</ecNumber>
    </recommendedName>
</protein>
<keyword evidence="4 11" id="KW-0479">Metal-binding</keyword>
<evidence type="ECO:0000256" key="3">
    <source>
        <dbReference type="ARBA" id="ARBA00012115"/>
    </source>
</evidence>
<name>A0A4X1VDF9_PIG</name>
<dbReference type="InterPro" id="IPR036691">
    <property type="entry name" value="Endo/exonu/phosph_ase_sf"/>
</dbReference>
<feature type="active site" description="Proton donor/acceptor" evidence="10">
    <location>
        <position position="144"/>
    </location>
</feature>
<evidence type="ECO:0000256" key="9">
    <source>
        <dbReference type="ARBA" id="ARBA00023204"/>
    </source>
</evidence>
<keyword evidence="8" id="KW-0233">DNA recombination</keyword>
<comment type="cofactor">
    <cofactor evidence="11">
        <name>Mg(2+)</name>
        <dbReference type="ChEBI" id="CHEBI:18420"/>
    </cofactor>
    <cofactor evidence="11">
        <name>Mn(2+)</name>
        <dbReference type="ChEBI" id="CHEBI:29035"/>
    </cofactor>
    <text evidence="11">Probably binds two magnesium or manganese ions per subunit.</text>
</comment>
<dbReference type="PANTHER" id="PTHR22748:SF25">
    <property type="entry name" value="ENDONUCLEASE_EXONUCLEASE_PHOSPHATASE DOMAIN-CONTAINING PROTEIN"/>
    <property type="match status" value="1"/>
</dbReference>
<keyword evidence="11" id="KW-0464">Manganese</keyword>
<keyword evidence="7 11" id="KW-0460">Magnesium</keyword>
<dbReference type="Pfam" id="PF03372">
    <property type="entry name" value="Exo_endo_phos"/>
    <property type="match status" value="1"/>
</dbReference>